<dbReference type="Gene3D" id="3.30.420.10">
    <property type="entry name" value="Ribonuclease H-like superfamily/Ribonuclease H"/>
    <property type="match status" value="1"/>
</dbReference>
<dbReference type="EMBL" id="OQ326496">
    <property type="protein sequence ID" value="WDQ45529.1"/>
    <property type="molecule type" value="Genomic_DNA"/>
</dbReference>
<evidence type="ECO:0000313" key="1">
    <source>
        <dbReference type="EMBL" id="WDQ45529.1"/>
    </source>
</evidence>
<protein>
    <submittedName>
        <fullName evidence="1">Endonuclease</fullName>
    </submittedName>
</protein>
<dbReference type="SUPFAM" id="SSF53098">
    <property type="entry name" value="Ribonuclease H-like"/>
    <property type="match status" value="1"/>
</dbReference>
<proteinExistence type="predicted"/>
<reference evidence="1" key="2">
    <citation type="journal article" date="2024" name="Heliyon">
        <title>Complete genome sequence of the novel virulent phage PMBT24 infecting Enterocloster bolteae from the human gut.</title>
        <authorList>
            <person name="Sprotte S."/>
            <person name="Brinks E."/>
            <person name="Neve H."/>
            <person name="Franz C.M.A.P."/>
        </authorList>
    </citation>
    <scope>NUCLEOTIDE SEQUENCE</scope>
</reference>
<keyword evidence="1" id="KW-0378">Hydrolase</keyword>
<dbReference type="InterPro" id="IPR036397">
    <property type="entry name" value="RNaseH_sf"/>
</dbReference>
<name>A0AAT9TRN9_9CAUD</name>
<reference evidence="1" key="1">
    <citation type="submission" date="2023-01" db="EMBL/GenBank/DDBJ databases">
        <authorList>
            <person name="Sprotte S."/>
            <person name="Brinks E."/>
        </authorList>
    </citation>
    <scope>NUCLEOTIDE SEQUENCE</scope>
</reference>
<dbReference type="GO" id="GO:0003676">
    <property type="term" value="F:nucleic acid binding"/>
    <property type="evidence" value="ECO:0007669"/>
    <property type="project" value="InterPro"/>
</dbReference>
<accession>A0AAT9TRN9</accession>
<dbReference type="InterPro" id="IPR012337">
    <property type="entry name" value="RNaseH-like_sf"/>
</dbReference>
<organism evidence="1">
    <name type="scientific">Enterocloster phage PMBT24</name>
    <dbReference type="NCBI Taxonomy" id="3025413"/>
    <lineage>
        <taxon>Viruses</taxon>
        <taxon>Duplodnaviria</taxon>
        <taxon>Heunggongvirae</taxon>
        <taxon>Uroviricota</taxon>
        <taxon>Caudoviricetes</taxon>
    </lineage>
</organism>
<sequence length="191" mass="21465">MKNTILGLDMSTLSSGYSVFNCKKKLVDYGVWKQDKKVLWRDRCINMGNELSKLIDVCSPSLIYCEDTILNGELGGNVQTIKMLSVLQGIVLGVSNVHGVEIEFLMPSAWRRDLGVYDGTREGTKRPMMKYKTIQVVNQIYGLDLFYNLNIPKSVKNQDDIGDAIGIVHSQLFPVENITKQKGMGRKAKTK</sequence>
<keyword evidence="1" id="KW-0255">Endonuclease</keyword>
<dbReference type="GO" id="GO:0004519">
    <property type="term" value="F:endonuclease activity"/>
    <property type="evidence" value="ECO:0007669"/>
    <property type="project" value="UniProtKB-KW"/>
</dbReference>
<keyword evidence="1" id="KW-0540">Nuclease</keyword>